<dbReference type="InterPro" id="IPR002220">
    <property type="entry name" value="DapA-like"/>
</dbReference>
<comment type="caution">
    <text evidence="3">The sequence shown here is derived from an EMBL/GenBank/DDBJ whole genome shotgun (WGS) entry which is preliminary data.</text>
</comment>
<evidence type="ECO:0000256" key="1">
    <source>
        <dbReference type="ARBA" id="ARBA00023239"/>
    </source>
</evidence>
<dbReference type="SUPFAM" id="SSF51569">
    <property type="entry name" value="Aldolase"/>
    <property type="match status" value="1"/>
</dbReference>
<dbReference type="Pfam" id="PF00701">
    <property type="entry name" value="DHDPS"/>
    <property type="match status" value="1"/>
</dbReference>
<dbReference type="PRINTS" id="PR00146">
    <property type="entry name" value="DHPICSNTHASE"/>
</dbReference>
<dbReference type="PIRSF" id="PIRSF001365">
    <property type="entry name" value="DHDPS"/>
    <property type="match status" value="1"/>
</dbReference>
<dbReference type="CDD" id="cd00408">
    <property type="entry name" value="DHDPS-like"/>
    <property type="match status" value="1"/>
</dbReference>
<comment type="similarity">
    <text evidence="2">Belongs to the DapA family.</text>
</comment>
<organism evidence="3 4">
    <name type="scientific">Pseudorhodoferax aquiterrae</name>
    <dbReference type="NCBI Taxonomy" id="747304"/>
    <lineage>
        <taxon>Bacteria</taxon>
        <taxon>Pseudomonadati</taxon>
        <taxon>Pseudomonadota</taxon>
        <taxon>Betaproteobacteria</taxon>
        <taxon>Burkholderiales</taxon>
        <taxon>Comamonadaceae</taxon>
    </lineage>
</organism>
<evidence type="ECO:0000313" key="3">
    <source>
        <dbReference type="EMBL" id="GHC82960.1"/>
    </source>
</evidence>
<evidence type="ECO:0000256" key="2">
    <source>
        <dbReference type="PIRNR" id="PIRNR001365"/>
    </source>
</evidence>
<dbReference type="InterPro" id="IPR013785">
    <property type="entry name" value="Aldolase_TIM"/>
</dbReference>
<evidence type="ECO:0000313" key="4">
    <source>
        <dbReference type="Proteomes" id="UP000626210"/>
    </source>
</evidence>
<keyword evidence="1 2" id="KW-0456">Lyase</keyword>
<dbReference type="RefSeq" id="WP_189687414.1">
    <property type="nucleotide sequence ID" value="NZ_BMYK01000006.1"/>
</dbReference>
<dbReference type="PANTHER" id="PTHR12128:SF67">
    <property type="entry name" value="BLR3884 PROTEIN"/>
    <property type="match status" value="1"/>
</dbReference>
<reference evidence="4" key="1">
    <citation type="journal article" date="2019" name="Int. J. Syst. Evol. Microbiol.">
        <title>The Global Catalogue of Microorganisms (GCM) 10K type strain sequencing project: providing services to taxonomists for standard genome sequencing and annotation.</title>
        <authorList>
            <consortium name="The Broad Institute Genomics Platform"/>
            <consortium name="The Broad Institute Genome Sequencing Center for Infectious Disease"/>
            <person name="Wu L."/>
            <person name="Ma J."/>
        </authorList>
    </citation>
    <scope>NUCLEOTIDE SEQUENCE [LARGE SCALE GENOMIC DNA]</scope>
    <source>
        <strain evidence="4">KCTC 23314</strain>
    </source>
</reference>
<dbReference type="Proteomes" id="UP000626210">
    <property type="component" value="Unassembled WGS sequence"/>
</dbReference>
<proteinExistence type="inferred from homology"/>
<dbReference type="PANTHER" id="PTHR12128">
    <property type="entry name" value="DIHYDRODIPICOLINATE SYNTHASE"/>
    <property type="match status" value="1"/>
</dbReference>
<accession>A0ABQ3G1I1</accession>
<dbReference type="SMART" id="SM01130">
    <property type="entry name" value="DHDPS"/>
    <property type="match status" value="1"/>
</dbReference>
<dbReference type="EMBL" id="BMYK01000006">
    <property type="protein sequence ID" value="GHC82960.1"/>
    <property type="molecule type" value="Genomic_DNA"/>
</dbReference>
<name>A0ABQ3G1I1_9BURK</name>
<gene>
    <name evidence="3" type="ORF">GCM10007320_26580</name>
</gene>
<keyword evidence="4" id="KW-1185">Reference proteome</keyword>
<dbReference type="Gene3D" id="3.20.20.70">
    <property type="entry name" value="Aldolase class I"/>
    <property type="match status" value="1"/>
</dbReference>
<sequence>MTHAITGLWPALATAFTASGAVDTGRTLAQAHRMLAAGSEGITLFGTTGEGPALTVAERQALLEAALADGIRPEQTIVCTTACALGDAVTLGRHAVALGCTRQLYMPAFYFNHPRDAGVVEAVTQMVRGIGSDALRVLLYQFPALSNVGFSHAAIATLADAHPGVVVGIKDSTGDRAHSLGLVKAFPQLGTLVGAEPDVAPVMRAGGAGSVNGLANLAPHLMRRVVSHPAAVSAADQALMQGLLALLSLRPHMPFVSAYKTALAEQTGDDGWLHVRAPLSRLAPDEEEAVRAAYRTLGCDFATL</sequence>
<protein>
    <submittedName>
        <fullName evidence="3">Dihydrodipicolinate synthase family protein</fullName>
    </submittedName>
</protein>